<evidence type="ECO:0000256" key="6">
    <source>
        <dbReference type="SAM" id="Phobius"/>
    </source>
</evidence>
<dbReference type="AlphaFoldDB" id="A0A9N8Z792"/>
<comment type="subcellular location">
    <subcellularLocation>
        <location evidence="1">Membrane</location>
        <topology evidence="1">Multi-pass membrane protein</topology>
    </subcellularLocation>
</comment>
<keyword evidence="3 6" id="KW-1133">Transmembrane helix</keyword>
<keyword evidence="4 6" id="KW-0472">Membrane</keyword>
<dbReference type="GO" id="GO:0005737">
    <property type="term" value="C:cytoplasm"/>
    <property type="evidence" value="ECO:0007669"/>
    <property type="project" value="TreeGrafter"/>
</dbReference>
<feature type="transmembrane region" description="Helical" evidence="6">
    <location>
        <begin position="102"/>
        <end position="123"/>
    </location>
</feature>
<evidence type="ECO:0000313" key="8">
    <source>
        <dbReference type="EMBL" id="CAG8480991.1"/>
    </source>
</evidence>
<evidence type="ECO:0000256" key="5">
    <source>
        <dbReference type="SAM" id="MobiDB-lite"/>
    </source>
</evidence>
<feature type="transmembrane region" description="Helical" evidence="6">
    <location>
        <begin position="496"/>
        <end position="516"/>
    </location>
</feature>
<evidence type="ECO:0000256" key="2">
    <source>
        <dbReference type="ARBA" id="ARBA00022692"/>
    </source>
</evidence>
<keyword evidence="2 6" id="KW-0812">Transmembrane</keyword>
<dbReference type="InterPro" id="IPR004342">
    <property type="entry name" value="EXS_C"/>
</dbReference>
<reference evidence="8" key="1">
    <citation type="submission" date="2021-06" db="EMBL/GenBank/DDBJ databases">
        <authorList>
            <person name="Kallberg Y."/>
            <person name="Tangrot J."/>
            <person name="Rosling A."/>
        </authorList>
    </citation>
    <scope>NUCLEOTIDE SEQUENCE</scope>
    <source>
        <strain evidence="8">BR232B</strain>
    </source>
</reference>
<sequence length="532" mass="61176">MDVGSPTVPPYTNWTFSTDFPLPYRVLFVSVFGLWAWATNVHFLSLFSIDVPSILLFHIDKTTSSYKPIYSIALTLSLWIVGNFWVFRIVTNGDVVAVGEWTVLPLICYAVVFGMLLCPFDIIRRRERFKFMRCLCRVLFSGFHSEVHFSDTILADILTSFAKVLGDLYVSACILLFITTNGGQNFSANRCWSYVIAPLFTSLPYLVRFRQCMAEYWASNSTKKRHLFNALKYTSALPVIFFSALQKHYATTEEGMWIGDHNIHTLWLISVAINSMYSFYWDVAMDWQLNFFTPSSLKTFVPSFSLRPNLTFEPLSYYFAILLDFLLRFTWSLKISSHLHVIAELQAGVFMMEVLEVVRRWMWIFFRIESVWAQEGGVYGKLGGQTASTISLSDLGVGRREENEGDDLSEDRKVGDGDEEEEQGINRKGVYDVKPDEVTPLMARTFGTWTFIVAIMRAYAAYNLHNKAIYRISIWTYVVVMFHYTTELFIFETAKFNPGSLSPIIVSSISLIWLSLQYNNYVSKEPTKVKVS</sequence>
<evidence type="ECO:0000256" key="4">
    <source>
        <dbReference type="ARBA" id="ARBA00023136"/>
    </source>
</evidence>
<keyword evidence="9" id="KW-1185">Reference proteome</keyword>
<dbReference type="Pfam" id="PF03694">
    <property type="entry name" value="Erg28"/>
    <property type="match status" value="1"/>
</dbReference>
<dbReference type="OrthoDB" id="2159384at2759"/>
<dbReference type="GO" id="GO:0016020">
    <property type="term" value="C:membrane"/>
    <property type="evidence" value="ECO:0007669"/>
    <property type="project" value="UniProtKB-SubCell"/>
</dbReference>
<dbReference type="PROSITE" id="PS51380">
    <property type="entry name" value="EXS"/>
    <property type="match status" value="1"/>
</dbReference>
<dbReference type="PANTHER" id="PTHR10783">
    <property type="entry name" value="XENOTROPIC AND POLYTROPIC RETROVIRUS RECEPTOR 1-RELATED"/>
    <property type="match status" value="1"/>
</dbReference>
<organism evidence="8 9">
    <name type="scientific">Paraglomus brasilianum</name>
    <dbReference type="NCBI Taxonomy" id="144538"/>
    <lineage>
        <taxon>Eukaryota</taxon>
        <taxon>Fungi</taxon>
        <taxon>Fungi incertae sedis</taxon>
        <taxon>Mucoromycota</taxon>
        <taxon>Glomeromycotina</taxon>
        <taxon>Glomeromycetes</taxon>
        <taxon>Paraglomerales</taxon>
        <taxon>Paraglomeraceae</taxon>
        <taxon>Paraglomus</taxon>
    </lineage>
</organism>
<feature type="transmembrane region" description="Helical" evidence="6">
    <location>
        <begin position="468"/>
        <end position="484"/>
    </location>
</feature>
<feature type="domain" description="EXS" evidence="7">
    <location>
        <begin position="188"/>
        <end position="399"/>
    </location>
</feature>
<name>A0A9N8Z792_9GLOM</name>
<proteinExistence type="predicted"/>
<dbReference type="PANTHER" id="PTHR10783:SF46">
    <property type="entry name" value="PROTEIN ERD1 HOMOLOG 2"/>
    <property type="match status" value="1"/>
</dbReference>
<dbReference type="Proteomes" id="UP000789739">
    <property type="component" value="Unassembled WGS sequence"/>
</dbReference>
<evidence type="ECO:0000256" key="1">
    <source>
        <dbReference type="ARBA" id="ARBA00004141"/>
    </source>
</evidence>
<dbReference type="InterPro" id="IPR005352">
    <property type="entry name" value="Erg28"/>
</dbReference>
<feature type="transmembrane region" description="Helical" evidence="6">
    <location>
        <begin position="69"/>
        <end position="90"/>
    </location>
</feature>
<comment type="caution">
    <text evidence="8">The sequence shown here is derived from an EMBL/GenBank/DDBJ whole genome shotgun (WGS) entry which is preliminary data.</text>
</comment>
<evidence type="ECO:0000256" key="3">
    <source>
        <dbReference type="ARBA" id="ARBA00022989"/>
    </source>
</evidence>
<dbReference type="Pfam" id="PF03124">
    <property type="entry name" value="EXS"/>
    <property type="match status" value="1"/>
</dbReference>
<feature type="transmembrane region" description="Helical" evidence="6">
    <location>
        <begin position="34"/>
        <end position="57"/>
    </location>
</feature>
<evidence type="ECO:0000259" key="7">
    <source>
        <dbReference type="PROSITE" id="PS51380"/>
    </source>
</evidence>
<protein>
    <submittedName>
        <fullName evidence="8">7021_t:CDS:1</fullName>
    </submittedName>
</protein>
<accession>A0A9N8Z792</accession>
<feature type="region of interest" description="Disordered" evidence="5">
    <location>
        <begin position="398"/>
        <end position="426"/>
    </location>
</feature>
<gene>
    <name evidence="8" type="ORF">PBRASI_LOCUS1580</name>
</gene>
<evidence type="ECO:0000313" key="9">
    <source>
        <dbReference type="Proteomes" id="UP000789739"/>
    </source>
</evidence>
<dbReference type="EMBL" id="CAJVPI010000105">
    <property type="protein sequence ID" value="CAG8480991.1"/>
    <property type="molecule type" value="Genomic_DNA"/>
</dbReference>